<dbReference type="AlphaFoldDB" id="A0A7J7J661"/>
<gene>
    <name evidence="1" type="ORF">EB796_020174</name>
</gene>
<name>A0A7J7J661_BUGNE</name>
<keyword evidence="2" id="KW-1185">Reference proteome</keyword>
<reference evidence="1" key="1">
    <citation type="submission" date="2020-06" db="EMBL/GenBank/DDBJ databases">
        <title>Draft genome of Bugula neritina, a colonial animal packing powerful symbionts and potential medicines.</title>
        <authorList>
            <person name="Rayko M."/>
        </authorList>
    </citation>
    <scope>NUCLEOTIDE SEQUENCE [LARGE SCALE GENOMIC DNA]</scope>
    <source>
        <strain evidence="1">Kwan_BN1</strain>
    </source>
</reference>
<evidence type="ECO:0000313" key="2">
    <source>
        <dbReference type="Proteomes" id="UP000593567"/>
    </source>
</evidence>
<organism evidence="1 2">
    <name type="scientific">Bugula neritina</name>
    <name type="common">Brown bryozoan</name>
    <name type="synonym">Sertularia neritina</name>
    <dbReference type="NCBI Taxonomy" id="10212"/>
    <lineage>
        <taxon>Eukaryota</taxon>
        <taxon>Metazoa</taxon>
        <taxon>Spiralia</taxon>
        <taxon>Lophotrochozoa</taxon>
        <taxon>Bryozoa</taxon>
        <taxon>Gymnolaemata</taxon>
        <taxon>Cheilostomatida</taxon>
        <taxon>Flustrina</taxon>
        <taxon>Buguloidea</taxon>
        <taxon>Bugulidae</taxon>
        <taxon>Bugula</taxon>
    </lineage>
</organism>
<accession>A0A7J7J661</accession>
<dbReference type="EMBL" id="VXIV02003017">
    <property type="protein sequence ID" value="KAF6021515.1"/>
    <property type="molecule type" value="Genomic_DNA"/>
</dbReference>
<proteinExistence type="predicted"/>
<dbReference type="Proteomes" id="UP000593567">
    <property type="component" value="Unassembled WGS sequence"/>
</dbReference>
<comment type="caution">
    <text evidence="1">The sequence shown here is derived from an EMBL/GenBank/DDBJ whole genome shotgun (WGS) entry which is preliminary data.</text>
</comment>
<sequence>MSKGSASYLELDEYPVESKLIGNVSFPIFQPSASKERFLMYEEVVNKYSPTEIQKLEANMSLSLPAGASNQYYYC</sequence>
<protein>
    <submittedName>
        <fullName evidence="1">Uncharacterized protein</fullName>
    </submittedName>
</protein>
<evidence type="ECO:0000313" key="1">
    <source>
        <dbReference type="EMBL" id="KAF6021515.1"/>
    </source>
</evidence>